<dbReference type="PANTHER" id="PTHR42760">
    <property type="entry name" value="SHORT-CHAIN DEHYDROGENASES/REDUCTASES FAMILY MEMBER"/>
    <property type="match status" value="1"/>
</dbReference>
<keyword evidence="2" id="KW-0560">Oxidoreductase</keyword>
<dbReference type="GO" id="GO:0048038">
    <property type="term" value="F:quinone binding"/>
    <property type="evidence" value="ECO:0007669"/>
    <property type="project" value="TreeGrafter"/>
</dbReference>
<dbReference type="PROSITE" id="PS00061">
    <property type="entry name" value="ADH_SHORT"/>
    <property type="match status" value="1"/>
</dbReference>
<proteinExistence type="inferred from homology"/>
<reference evidence="4" key="1">
    <citation type="submission" date="2016-11" db="EMBL/GenBank/DDBJ databases">
        <authorList>
            <person name="Varghese N."/>
            <person name="Submissions S."/>
        </authorList>
    </citation>
    <scope>NUCLEOTIDE SEQUENCE [LARGE SCALE GENOMIC DNA]</scope>
    <source>
        <strain evidence="4">DSM 15292</strain>
    </source>
</reference>
<dbReference type="InterPro" id="IPR020904">
    <property type="entry name" value="Sc_DH/Rdtase_CS"/>
</dbReference>
<sequence length="252" mass="26757">MKKLENKTAIVTGAASGMGKAIARLFALNGAKVVVVDLNPDDAMDTAEMIRMEVGHAIGLKCDVSNEIQVKKMVHAAQLEFGSIDILVNNAGIMDDFTPLDKVTNERWDKVMGVNINGPFYISREAIVPMLKQGKGVMIHISSIGGTHGARAGLAYTTSKHALIGMSRNIGFMYAKKGIRSNVIAPGGVNTNIMQNALPDEEGAKLCSSGAASMPRMGEPEEIAKIALFLASEDSSFVNGEVLTADGGWTAY</sequence>
<dbReference type="OrthoDB" id="9788235at2"/>
<dbReference type="PRINTS" id="PR00081">
    <property type="entry name" value="GDHRDH"/>
</dbReference>
<dbReference type="GO" id="GO:0006633">
    <property type="term" value="P:fatty acid biosynthetic process"/>
    <property type="evidence" value="ECO:0007669"/>
    <property type="project" value="TreeGrafter"/>
</dbReference>
<evidence type="ECO:0000256" key="2">
    <source>
        <dbReference type="ARBA" id="ARBA00023002"/>
    </source>
</evidence>
<dbReference type="STRING" id="226505.SAMN05444394_3602"/>
<dbReference type="SUPFAM" id="SSF51735">
    <property type="entry name" value="NAD(P)-binding Rossmann-fold domains"/>
    <property type="match status" value="1"/>
</dbReference>
<evidence type="ECO:0000256" key="1">
    <source>
        <dbReference type="ARBA" id="ARBA00006484"/>
    </source>
</evidence>
<evidence type="ECO:0000313" key="3">
    <source>
        <dbReference type="EMBL" id="SIO15483.1"/>
    </source>
</evidence>
<dbReference type="RefSeq" id="WP_074226378.1">
    <property type="nucleotide sequence ID" value="NZ_FSRC01000003.1"/>
</dbReference>
<name>A0A1N6H6V4_9BACT</name>
<dbReference type="NCBIfam" id="NF005559">
    <property type="entry name" value="PRK07231.1"/>
    <property type="match status" value="1"/>
</dbReference>
<organism evidence="3 4">
    <name type="scientific">Algoriphagus halophilus</name>
    <dbReference type="NCBI Taxonomy" id="226505"/>
    <lineage>
        <taxon>Bacteria</taxon>
        <taxon>Pseudomonadati</taxon>
        <taxon>Bacteroidota</taxon>
        <taxon>Cytophagia</taxon>
        <taxon>Cytophagales</taxon>
        <taxon>Cyclobacteriaceae</taxon>
        <taxon>Algoriphagus</taxon>
    </lineage>
</organism>
<dbReference type="PANTHER" id="PTHR42760:SF133">
    <property type="entry name" value="3-OXOACYL-[ACYL-CARRIER-PROTEIN] REDUCTASE"/>
    <property type="match status" value="1"/>
</dbReference>
<comment type="similarity">
    <text evidence="1">Belongs to the short-chain dehydrogenases/reductases (SDR) family.</text>
</comment>
<accession>A0A1N6H6V4</accession>
<dbReference type="GO" id="GO:0016616">
    <property type="term" value="F:oxidoreductase activity, acting on the CH-OH group of donors, NAD or NADP as acceptor"/>
    <property type="evidence" value="ECO:0007669"/>
    <property type="project" value="TreeGrafter"/>
</dbReference>
<dbReference type="EMBL" id="FSRC01000003">
    <property type="protein sequence ID" value="SIO15483.1"/>
    <property type="molecule type" value="Genomic_DNA"/>
</dbReference>
<dbReference type="AlphaFoldDB" id="A0A1N6H6V4"/>
<dbReference type="InterPro" id="IPR002347">
    <property type="entry name" value="SDR_fam"/>
</dbReference>
<dbReference type="CDD" id="cd05233">
    <property type="entry name" value="SDR_c"/>
    <property type="match status" value="1"/>
</dbReference>
<dbReference type="Proteomes" id="UP000185221">
    <property type="component" value="Unassembled WGS sequence"/>
</dbReference>
<gene>
    <name evidence="3" type="ORF">SAMN05444394_3602</name>
</gene>
<evidence type="ECO:0000313" key="4">
    <source>
        <dbReference type="Proteomes" id="UP000185221"/>
    </source>
</evidence>
<protein>
    <submittedName>
        <fullName evidence="3">NAD(P)-dependent dehydrogenase, short-chain alcohol dehydrogenase family</fullName>
    </submittedName>
</protein>
<dbReference type="FunFam" id="3.40.50.720:FF:000084">
    <property type="entry name" value="Short-chain dehydrogenase reductase"/>
    <property type="match status" value="1"/>
</dbReference>
<dbReference type="PRINTS" id="PR00080">
    <property type="entry name" value="SDRFAMILY"/>
</dbReference>
<dbReference type="InterPro" id="IPR036291">
    <property type="entry name" value="NAD(P)-bd_dom_sf"/>
</dbReference>
<keyword evidence="4" id="KW-1185">Reference proteome</keyword>
<dbReference type="Gene3D" id="3.40.50.720">
    <property type="entry name" value="NAD(P)-binding Rossmann-like Domain"/>
    <property type="match status" value="1"/>
</dbReference>
<dbReference type="Pfam" id="PF13561">
    <property type="entry name" value="adh_short_C2"/>
    <property type="match status" value="1"/>
</dbReference>